<feature type="binding site" evidence="11">
    <location>
        <position position="369"/>
    </location>
    <ligand>
        <name>K(+)</name>
        <dbReference type="ChEBI" id="CHEBI:29103"/>
    </ligand>
</feature>
<feature type="binding site" evidence="11">
    <location>
        <position position="405"/>
    </location>
    <ligand>
        <name>K(+)</name>
        <dbReference type="ChEBI" id="CHEBI:29103"/>
    </ligand>
</feature>
<feature type="binding site" evidence="11">
    <location>
        <position position="410"/>
    </location>
    <ligand>
        <name>K(+)</name>
        <dbReference type="ChEBI" id="CHEBI:29103"/>
    </ligand>
</feature>
<keyword evidence="11" id="KW-0963">Cytoplasm</keyword>
<evidence type="ECO:0000256" key="8">
    <source>
        <dbReference type="ARBA" id="ARBA00023015"/>
    </source>
</evidence>
<dbReference type="SUPFAM" id="SSF53613">
    <property type="entry name" value="Ribokinase-like"/>
    <property type="match status" value="1"/>
</dbReference>
<comment type="caution">
    <text evidence="13">The sequence shown here is derived from an EMBL/GenBank/DDBJ whole genome shotgun (WGS) entry which is preliminary data.</text>
</comment>
<comment type="caution">
    <text evidence="11">Lacks conserved residue(s) required for the propagation of feature annotation.</text>
</comment>
<evidence type="ECO:0000256" key="9">
    <source>
        <dbReference type="ARBA" id="ARBA00023163"/>
    </source>
</evidence>
<dbReference type="CDD" id="cd01174">
    <property type="entry name" value="ribokinase"/>
    <property type="match status" value="1"/>
</dbReference>
<keyword evidence="7 11" id="KW-0630">Potassium</keyword>
<name>A0A4R2T2U3_9PAST</name>
<evidence type="ECO:0000256" key="10">
    <source>
        <dbReference type="ARBA" id="ARBA00023277"/>
    </source>
</evidence>
<dbReference type="Proteomes" id="UP000295763">
    <property type="component" value="Unassembled WGS sequence"/>
</dbReference>
<dbReference type="InterPro" id="IPR029056">
    <property type="entry name" value="Ribokinase-like"/>
</dbReference>
<keyword evidence="4 11" id="KW-0418">Kinase</keyword>
<feature type="binding site" evidence="11">
    <location>
        <position position="408"/>
    </location>
    <ligand>
        <name>K(+)</name>
        <dbReference type="ChEBI" id="CHEBI:29103"/>
    </ligand>
</feature>
<dbReference type="InterPro" id="IPR011877">
    <property type="entry name" value="Ribokinase"/>
</dbReference>
<dbReference type="InterPro" id="IPR001034">
    <property type="entry name" value="DeoR_HTH"/>
</dbReference>
<dbReference type="PANTHER" id="PTHR10584">
    <property type="entry name" value="SUGAR KINASE"/>
    <property type="match status" value="1"/>
</dbReference>
<dbReference type="Gene3D" id="1.10.10.10">
    <property type="entry name" value="Winged helix-like DNA-binding domain superfamily/Winged helix DNA-binding domain"/>
    <property type="match status" value="1"/>
</dbReference>
<dbReference type="PANTHER" id="PTHR10584:SF166">
    <property type="entry name" value="RIBOKINASE"/>
    <property type="match status" value="1"/>
</dbReference>
<accession>A0A4R2T2U3</accession>
<dbReference type="HAMAP" id="MF_01987">
    <property type="entry name" value="Ribokinase"/>
    <property type="match status" value="1"/>
</dbReference>
<keyword evidence="9" id="KW-0804">Transcription</keyword>
<evidence type="ECO:0000259" key="12">
    <source>
        <dbReference type="PROSITE" id="PS51000"/>
    </source>
</evidence>
<feature type="binding site" evidence="11">
    <location>
        <begin position="374"/>
        <end position="375"/>
    </location>
    <ligand>
        <name>ATP</name>
        <dbReference type="ChEBI" id="CHEBI:30616"/>
    </ligand>
</feature>
<evidence type="ECO:0000256" key="6">
    <source>
        <dbReference type="ARBA" id="ARBA00022842"/>
    </source>
</evidence>
<gene>
    <name evidence="11" type="primary">rbsK</name>
    <name evidence="13" type="ORF">EDC44_105106</name>
</gene>
<dbReference type="GO" id="GO:0004747">
    <property type="term" value="F:ribokinase activity"/>
    <property type="evidence" value="ECO:0007669"/>
    <property type="project" value="UniProtKB-UniRule"/>
</dbReference>
<keyword evidence="6 11" id="KW-0460">Magnesium</keyword>
<sequence>MFISSAKITTISHNSFGKSAIIPTMNNLTQNERQLFILKLLADSNNVLYTEHLARKFNVTAKTLRADIRRLDQLGLITRVRGGIQAKVGLNLDFQEIQTLLLRELDSTVVQIYGEHIKKNLLHKNKVLIFGAFNIDISVKINDFPKLGETILSQSSQYMIGGKGINQALAMAANDTPVTYVGKIGRDQFYDYAKKYLNSNHLIKDIIFESIESPTGLAIVLVREDGEKEIIVNQGANTQIKAEEIYRIEEEIKGAEWISLQMENNLEAVFTVIRIAQQYQCKIVLDPTPFVPEILDILTELYLLTPNRQEAEQLTGISINDDTTAKQAIAMLHKMGVPNVVLTLGAQGAIASVQGKMRKFNAYKAVVNDKSGVGDAFNGALLTRLAAGDDLFTATDYAGAYAALCVERFGAANMPKGRLTELKFNQH</sequence>
<feature type="domain" description="HTH deoR-type" evidence="12">
    <location>
        <begin position="31"/>
        <end position="86"/>
    </location>
</feature>
<dbReference type="InterPro" id="IPR036388">
    <property type="entry name" value="WH-like_DNA-bd_sf"/>
</dbReference>
<dbReference type="PRINTS" id="PR00990">
    <property type="entry name" value="RIBOKINASE"/>
</dbReference>
<organism evidence="13 14">
    <name type="scientific">Cricetibacter osteomyelitidis</name>
    <dbReference type="NCBI Taxonomy" id="1521931"/>
    <lineage>
        <taxon>Bacteria</taxon>
        <taxon>Pseudomonadati</taxon>
        <taxon>Pseudomonadota</taxon>
        <taxon>Gammaproteobacteria</taxon>
        <taxon>Pasteurellales</taxon>
        <taxon>Pasteurellaceae</taxon>
        <taxon>Cricetibacter</taxon>
    </lineage>
</organism>
<dbReference type="Pfam" id="PF00294">
    <property type="entry name" value="PfkB"/>
    <property type="match status" value="1"/>
</dbReference>
<dbReference type="EC" id="2.7.1.15" evidence="11"/>
<feature type="binding site" evidence="11">
    <location>
        <position position="375"/>
    </location>
    <ligand>
        <name>substrate</name>
    </ligand>
</feature>
<keyword evidence="1 11" id="KW-0808">Transferase</keyword>
<dbReference type="UniPathway" id="UPA00916">
    <property type="reaction ID" value="UER00889"/>
</dbReference>
<comment type="cofactor">
    <cofactor evidence="11">
        <name>Mg(2+)</name>
        <dbReference type="ChEBI" id="CHEBI:18420"/>
    </cofactor>
    <text evidence="11">Requires a divalent cation, most likely magnesium in vivo, as an electrophilic catalyst to aid phosphoryl group transfer. It is the chelate of the metal and the nucleotide that is the actual substrate.</text>
</comment>
<reference evidence="13 14" key="1">
    <citation type="submission" date="2019-03" db="EMBL/GenBank/DDBJ databases">
        <title>Genomic Encyclopedia of Type Strains, Phase IV (KMG-IV): sequencing the most valuable type-strain genomes for metagenomic binning, comparative biology and taxonomic classification.</title>
        <authorList>
            <person name="Goeker M."/>
        </authorList>
    </citation>
    <scope>NUCLEOTIDE SEQUENCE [LARGE SCALE GENOMIC DNA]</scope>
    <source>
        <strain evidence="13 14">DSM 28404</strain>
    </source>
</reference>
<dbReference type="GO" id="GO:0005829">
    <property type="term" value="C:cytosol"/>
    <property type="evidence" value="ECO:0007669"/>
    <property type="project" value="TreeGrafter"/>
</dbReference>
<comment type="subcellular location">
    <subcellularLocation>
        <location evidence="11">Cytoplasm</location>
    </subcellularLocation>
</comment>
<comment type="subunit">
    <text evidence="11">Homodimer.</text>
</comment>
<dbReference type="AlphaFoldDB" id="A0A4R2T2U3"/>
<feature type="binding site" evidence="11">
    <location>
        <position position="371"/>
    </location>
    <ligand>
        <name>K(+)</name>
        <dbReference type="ChEBI" id="CHEBI:29103"/>
    </ligand>
</feature>
<evidence type="ECO:0000256" key="4">
    <source>
        <dbReference type="ARBA" id="ARBA00022777"/>
    </source>
</evidence>
<keyword evidence="10 11" id="KW-0119">Carbohydrate metabolism</keyword>
<dbReference type="SMART" id="SM00420">
    <property type="entry name" value="HTH_DEOR"/>
    <property type="match status" value="1"/>
</dbReference>
<comment type="function">
    <text evidence="11">Catalyzes the phosphorylation of ribose at O-5 in a reaction requiring ATP and magnesium. The resulting D-ribose-5-phosphate can then be used either for sythesis of nucleotides, histidine, and tryptophan, or as a component of the pentose phosphate pathway.</text>
</comment>
<feature type="binding site" evidence="11">
    <location>
        <position position="307"/>
    </location>
    <ligand>
        <name>ATP</name>
        <dbReference type="ChEBI" id="CHEBI:30616"/>
    </ligand>
</feature>
<feature type="binding site" evidence="11">
    <location>
        <position position="263"/>
    </location>
    <ligand>
        <name>substrate</name>
    </ligand>
</feature>
<evidence type="ECO:0000256" key="3">
    <source>
        <dbReference type="ARBA" id="ARBA00022741"/>
    </source>
</evidence>
<feature type="binding site" evidence="11">
    <location>
        <begin position="162"/>
        <end position="166"/>
    </location>
    <ligand>
        <name>substrate</name>
    </ligand>
</feature>
<evidence type="ECO:0000256" key="1">
    <source>
        <dbReference type="ARBA" id="ARBA00022679"/>
    </source>
</evidence>
<comment type="similarity">
    <text evidence="11">Belongs to the carbohydrate kinase PfkB family. Ribokinase subfamily.</text>
</comment>
<dbReference type="Gene3D" id="3.40.1190.20">
    <property type="match status" value="1"/>
</dbReference>
<dbReference type="Pfam" id="PF08220">
    <property type="entry name" value="HTH_DeoR"/>
    <property type="match status" value="1"/>
</dbReference>
<evidence type="ECO:0000313" key="14">
    <source>
        <dbReference type="Proteomes" id="UP000295763"/>
    </source>
</evidence>
<evidence type="ECO:0000313" key="13">
    <source>
        <dbReference type="EMBL" id="TCP96285.1"/>
    </source>
</evidence>
<dbReference type="InterPro" id="IPR036390">
    <property type="entry name" value="WH_DNA-bd_sf"/>
</dbReference>
<dbReference type="GO" id="GO:0005524">
    <property type="term" value="F:ATP binding"/>
    <property type="evidence" value="ECO:0007669"/>
    <property type="project" value="UniProtKB-UniRule"/>
</dbReference>
<feature type="binding site" evidence="11">
    <location>
        <begin position="134"/>
        <end position="136"/>
    </location>
    <ligand>
        <name>substrate</name>
    </ligand>
</feature>
<dbReference type="RefSeq" id="WP_131975605.1">
    <property type="nucleotide sequence ID" value="NZ_SLYB01000005.1"/>
</dbReference>
<evidence type="ECO:0000256" key="7">
    <source>
        <dbReference type="ARBA" id="ARBA00022958"/>
    </source>
</evidence>
<dbReference type="GO" id="GO:0019303">
    <property type="term" value="P:D-ribose catabolic process"/>
    <property type="evidence" value="ECO:0007669"/>
    <property type="project" value="UniProtKB-UniRule"/>
</dbReference>
<dbReference type="SUPFAM" id="SSF46785">
    <property type="entry name" value="Winged helix' DNA-binding domain"/>
    <property type="match status" value="1"/>
</dbReference>
<evidence type="ECO:0000256" key="2">
    <source>
        <dbReference type="ARBA" id="ARBA00022723"/>
    </source>
</evidence>
<protein>
    <recommendedName>
        <fullName evidence="11">Ribokinase</fullName>
        <shortName evidence="11">RK</shortName>
        <ecNumber evidence="11">2.7.1.15</ecNumber>
    </recommendedName>
</protein>
<dbReference type="GO" id="GO:0046872">
    <property type="term" value="F:metal ion binding"/>
    <property type="evidence" value="ECO:0007669"/>
    <property type="project" value="UniProtKB-KW"/>
</dbReference>
<feature type="active site" description="Proton acceptor" evidence="11">
    <location>
        <position position="375"/>
    </location>
</feature>
<dbReference type="OrthoDB" id="9776822at2"/>
<comment type="pathway">
    <text evidence="11">Carbohydrate metabolism; D-ribose degradation; D-ribose 5-phosphate from beta-D-ribopyranose: step 2/2.</text>
</comment>
<keyword evidence="3 11" id="KW-0547">Nucleotide-binding</keyword>
<keyword evidence="8" id="KW-0805">Transcription regulation</keyword>
<dbReference type="InterPro" id="IPR002139">
    <property type="entry name" value="Ribo/fructo_kinase"/>
</dbReference>
<dbReference type="EMBL" id="SLYB01000005">
    <property type="protein sequence ID" value="TCP96285.1"/>
    <property type="molecule type" value="Genomic_DNA"/>
</dbReference>
<feature type="binding site" evidence="11">
    <location>
        <begin position="343"/>
        <end position="348"/>
    </location>
    <ligand>
        <name>ATP</name>
        <dbReference type="ChEBI" id="CHEBI:30616"/>
    </ligand>
</feature>
<evidence type="ECO:0000256" key="5">
    <source>
        <dbReference type="ARBA" id="ARBA00022840"/>
    </source>
</evidence>
<dbReference type="GO" id="GO:0003700">
    <property type="term" value="F:DNA-binding transcription factor activity"/>
    <property type="evidence" value="ECO:0007669"/>
    <property type="project" value="InterPro"/>
</dbReference>
<dbReference type="PROSITE" id="PS51000">
    <property type="entry name" value="HTH_DEOR_2"/>
    <property type="match status" value="1"/>
</dbReference>
<keyword evidence="5 11" id="KW-0067">ATP-binding</keyword>
<comment type="catalytic activity">
    <reaction evidence="11">
        <text>D-ribose + ATP = D-ribose 5-phosphate + ADP + H(+)</text>
        <dbReference type="Rhea" id="RHEA:13697"/>
        <dbReference type="ChEBI" id="CHEBI:15378"/>
        <dbReference type="ChEBI" id="CHEBI:30616"/>
        <dbReference type="ChEBI" id="CHEBI:47013"/>
        <dbReference type="ChEBI" id="CHEBI:78346"/>
        <dbReference type="ChEBI" id="CHEBI:456216"/>
        <dbReference type="EC" id="2.7.1.15"/>
    </reaction>
</comment>
<comment type="activity regulation">
    <text evidence="11">Activated by a monovalent cation that binds near, but not in, the active site. The most likely occupant of the site in vivo is potassium. Ion binding induces a conformational change that may alter substrate affinity.</text>
</comment>
<keyword evidence="2 11" id="KW-0479">Metal-binding</keyword>
<evidence type="ECO:0000256" key="11">
    <source>
        <dbReference type="HAMAP-Rule" id="MF_01987"/>
    </source>
</evidence>
<keyword evidence="14" id="KW-1185">Reference proteome</keyword>
<proteinExistence type="inferred from homology"/>
<dbReference type="InterPro" id="IPR011611">
    <property type="entry name" value="PfkB_dom"/>
</dbReference>